<proteinExistence type="predicted"/>
<dbReference type="Gene3D" id="1.20.140.160">
    <property type="match status" value="1"/>
</dbReference>
<dbReference type="InterPro" id="IPR014284">
    <property type="entry name" value="RNA_pol_sigma-70_dom"/>
</dbReference>
<evidence type="ECO:0000259" key="1">
    <source>
        <dbReference type="Pfam" id="PF04545"/>
    </source>
</evidence>
<dbReference type="EMBL" id="JBHUNF010000004">
    <property type="protein sequence ID" value="MFD2674894.1"/>
    <property type="molecule type" value="Genomic_DNA"/>
</dbReference>
<protein>
    <submittedName>
        <fullName evidence="2">Sigma-70 family RNA polymerase sigma factor</fullName>
    </submittedName>
</protein>
<dbReference type="Pfam" id="PF04545">
    <property type="entry name" value="Sigma70_r4"/>
    <property type="match status" value="1"/>
</dbReference>
<dbReference type="SUPFAM" id="SSF88659">
    <property type="entry name" value="Sigma3 and sigma4 domains of RNA polymerase sigma factors"/>
    <property type="match status" value="1"/>
</dbReference>
<dbReference type="InterPro" id="IPR007630">
    <property type="entry name" value="RNA_pol_sigma70_r4"/>
</dbReference>
<dbReference type="NCBIfam" id="TIGR02937">
    <property type="entry name" value="sigma70-ECF"/>
    <property type="match status" value="1"/>
</dbReference>
<keyword evidence="3" id="KW-1185">Reference proteome</keyword>
<reference evidence="3" key="1">
    <citation type="journal article" date="2019" name="Int. J. Syst. Evol. Microbiol.">
        <title>The Global Catalogue of Microorganisms (GCM) 10K type strain sequencing project: providing services to taxonomists for standard genome sequencing and annotation.</title>
        <authorList>
            <consortium name="The Broad Institute Genomics Platform"/>
            <consortium name="The Broad Institute Genome Sequencing Center for Infectious Disease"/>
            <person name="Wu L."/>
            <person name="Ma J."/>
        </authorList>
    </citation>
    <scope>NUCLEOTIDE SEQUENCE [LARGE SCALE GENOMIC DNA]</scope>
    <source>
        <strain evidence="3">TISTR 1511</strain>
    </source>
</reference>
<evidence type="ECO:0000313" key="2">
    <source>
        <dbReference type="EMBL" id="MFD2674894.1"/>
    </source>
</evidence>
<evidence type="ECO:0000313" key="3">
    <source>
        <dbReference type="Proteomes" id="UP001597453"/>
    </source>
</evidence>
<dbReference type="CDD" id="cd06171">
    <property type="entry name" value="Sigma70_r4"/>
    <property type="match status" value="1"/>
</dbReference>
<comment type="caution">
    <text evidence="2">The sequence shown here is derived from an EMBL/GenBank/DDBJ whole genome shotgun (WGS) entry which is preliminary data.</text>
</comment>
<accession>A0ABW5RKB4</accession>
<dbReference type="Proteomes" id="UP001597453">
    <property type="component" value="Unassembled WGS sequence"/>
</dbReference>
<gene>
    <name evidence="2" type="ORF">ACFSUQ_06235</name>
</gene>
<organism evidence="2 3">
    <name type="scientific">Gulosibacter bifidus</name>
    <dbReference type="NCBI Taxonomy" id="272239"/>
    <lineage>
        <taxon>Bacteria</taxon>
        <taxon>Bacillati</taxon>
        <taxon>Actinomycetota</taxon>
        <taxon>Actinomycetes</taxon>
        <taxon>Micrococcales</taxon>
        <taxon>Microbacteriaceae</taxon>
        <taxon>Gulosibacter</taxon>
    </lineage>
</organism>
<dbReference type="InterPro" id="IPR013324">
    <property type="entry name" value="RNA_pol_sigma_r3/r4-like"/>
</dbReference>
<feature type="domain" description="RNA polymerase sigma-70 region 4" evidence="1">
    <location>
        <begin position="96"/>
        <end position="141"/>
    </location>
</feature>
<name>A0ABW5RKB4_9MICO</name>
<sequence>MIDRDRQLRAQARGTLAPARDAQEILTELWRIEEANAHKFYRTDRKWSSNISYEQLAESGLQFAVGTESPDAIVSRQLDAETKSRLVQYLVAARRTLTSRQQEVITLMYEHHLTQAQTARKLNISRAAVSKTHHKALAALRDNLASTMLEKLALKTSRPISG</sequence>